<dbReference type="OrthoDB" id="205403at2759"/>
<name>A0A1E3HKE9_9TREE</name>
<dbReference type="Proteomes" id="UP000094065">
    <property type="component" value="Unassembled WGS sequence"/>
</dbReference>
<dbReference type="RefSeq" id="XP_018992197.1">
    <property type="nucleotide sequence ID" value="XM_019139706.1"/>
</dbReference>
<proteinExistence type="predicted"/>
<evidence type="ECO:0000313" key="2">
    <source>
        <dbReference type="EMBL" id="ODN76823.1"/>
    </source>
</evidence>
<evidence type="ECO:0000256" key="1">
    <source>
        <dbReference type="SAM" id="MobiDB-lite"/>
    </source>
</evidence>
<feature type="compositionally biased region" description="Basic and acidic residues" evidence="1">
    <location>
        <begin position="43"/>
        <end position="69"/>
    </location>
</feature>
<feature type="compositionally biased region" description="Basic and acidic residues" evidence="1">
    <location>
        <begin position="137"/>
        <end position="150"/>
    </location>
</feature>
<sequence length="150" mass="16778">MRHSSLASVLTPAAMSDYAFVSGGSLKFKGGADTKKKKKKSHSSSDRSKIDSEIKLKDGGSGKGKERETLGSAEAHGSRSESHSRSPMPERREEPKMTEAERRFLEQQKKRRQERVKQTAKMTHKERVSEFNAKLDSLSEHHDMPRIGPG</sequence>
<dbReference type="GeneID" id="30156732"/>
<keyword evidence="3" id="KW-1185">Reference proteome</keyword>
<dbReference type="AlphaFoldDB" id="A0A1E3HKE9"/>
<feature type="region of interest" description="Disordered" evidence="1">
    <location>
        <begin position="25"/>
        <end position="150"/>
    </location>
</feature>
<dbReference type="PANTHER" id="PTHR13282:SF6">
    <property type="entry name" value="PROTEIN FAM32A"/>
    <property type="match status" value="1"/>
</dbReference>
<dbReference type="GO" id="GO:0005730">
    <property type="term" value="C:nucleolus"/>
    <property type="evidence" value="ECO:0007669"/>
    <property type="project" value="TreeGrafter"/>
</dbReference>
<dbReference type="Pfam" id="PF08555">
    <property type="entry name" value="FAM32A"/>
    <property type="match status" value="1"/>
</dbReference>
<comment type="caution">
    <text evidence="2">The sequence shown here is derived from an EMBL/GenBank/DDBJ whole genome shotgun (WGS) entry which is preliminary data.</text>
</comment>
<feature type="compositionally biased region" description="Basic and acidic residues" evidence="1">
    <location>
        <begin position="76"/>
        <end position="108"/>
    </location>
</feature>
<reference evidence="2 3" key="1">
    <citation type="submission" date="2016-06" db="EMBL/GenBank/DDBJ databases">
        <title>Evolution of pathogenesis and genome organization in the Tremellales.</title>
        <authorList>
            <person name="Cuomo C."/>
            <person name="Litvintseva A."/>
            <person name="Heitman J."/>
            <person name="Chen Y."/>
            <person name="Sun S."/>
            <person name="Springer D."/>
            <person name="Dromer F."/>
            <person name="Young S."/>
            <person name="Zeng Q."/>
            <person name="Chapman S."/>
            <person name="Gujja S."/>
            <person name="Saif S."/>
            <person name="Birren B."/>
        </authorList>
    </citation>
    <scope>NUCLEOTIDE SEQUENCE [LARGE SCALE GENOMIC DNA]</scope>
    <source>
        <strain evidence="2 3">CBS 6039</strain>
    </source>
</reference>
<evidence type="ECO:0000313" key="3">
    <source>
        <dbReference type="Proteomes" id="UP000094065"/>
    </source>
</evidence>
<dbReference type="EMBL" id="AWGJ01000008">
    <property type="protein sequence ID" value="ODN76823.1"/>
    <property type="molecule type" value="Genomic_DNA"/>
</dbReference>
<protein>
    <recommendedName>
        <fullName evidence="4">Protein FAM32A</fullName>
    </recommendedName>
</protein>
<organism evidence="2 3">
    <name type="scientific">Cryptococcus amylolentus CBS 6039</name>
    <dbReference type="NCBI Taxonomy" id="1295533"/>
    <lineage>
        <taxon>Eukaryota</taxon>
        <taxon>Fungi</taxon>
        <taxon>Dikarya</taxon>
        <taxon>Basidiomycota</taxon>
        <taxon>Agaricomycotina</taxon>
        <taxon>Tremellomycetes</taxon>
        <taxon>Tremellales</taxon>
        <taxon>Cryptococcaceae</taxon>
        <taxon>Cryptococcus</taxon>
    </lineage>
</organism>
<evidence type="ECO:0008006" key="4">
    <source>
        <dbReference type="Google" id="ProtNLM"/>
    </source>
</evidence>
<gene>
    <name evidence="2" type="ORF">L202_05423</name>
</gene>
<dbReference type="PANTHER" id="PTHR13282">
    <property type="entry name" value="PROTEIN FAM32A"/>
    <property type="match status" value="1"/>
</dbReference>
<dbReference type="InterPro" id="IPR013865">
    <property type="entry name" value="FAM32A"/>
</dbReference>
<dbReference type="STRING" id="1295533.A0A1E3HKE9"/>
<accession>A0A1E3HKE9</accession>